<comment type="similarity">
    <text evidence="8 9">Belongs to the TonB-dependent receptor family.</text>
</comment>
<dbReference type="InterPro" id="IPR000531">
    <property type="entry name" value="Beta-barrel_TonB"/>
</dbReference>
<dbReference type="InterPro" id="IPR037066">
    <property type="entry name" value="Plug_dom_sf"/>
</dbReference>
<dbReference type="RefSeq" id="WP_110312065.1">
    <property type="nucleotide sequence ID" value="NZ_QICL01000029.1"/>
</dbReference>
<evidence type="ECO:0000256" key="2">
    <source>
        <dbReference type="ARBA" id="ARBA00022448"/>
    </source>
</evidence>
<feature type="domain" description="TonB-dependent receptor-like beta-barrel" evidence="11">
    <location>
        <begin position="301"/>
        <end position="727"/>
    </location>
</feature>
<evidence type="ECO:0000256" key="1">
    <source>
        <dbReference type="ARBA" id="ARBA00004571"/>
    </source>
</evidence>
<evidence type="ECO:0000256" key="10">
    <source>
        <dbReference type="SAM" id="SignalP"/>
    </source>
</evidence>
<sequence length="764" mass="85574">MKSKYILTILLIFICALPLLAGPEHITNISGQVINSQTKEPIADATLSIEGTQTQTLSDDNGYFLIKNIHSGKYILQIQALGYSIDRQEINLAPYLTKMLVIELNPESYELGEVAVTGYASRLKRDVSPIIVSQLTPKTFEATQSLTLGQGLNFSPGVRVETTCQNCGSQEVRINGLEGHYSEILINSQPVVGALTKTYGLDQIPLNMVDEINIIRGGNSALYGSHAIGGVIDIITKEPADNYYEIKYNLSLIDGKSADNMLLFNTSLVDKNKTSGISVFGNMRSRNPWDANDDGFSEIGKNRASSLGFNSFIKPTNKSKILAEYRYTSEERRGGDSFNKPPHEANIAEYSDFKIHSGSVDYSQFFYNNKHRLNVHIALQDANRDSYFGAGQEPNGYGKTTEFTFIGNAKYDMNIDNLLFMPAKLTTGYTQSHDLLRNELAGYNYKQNQNINIGTLYFQNEWQNEKLSIALGARLEKHSLIDNLNLMPRANIRYKVFGDVNLRGGYTVGYRAPEITGADLDIAIQGGKATLLNFAEDIKPERSRSFSGGFDTKFYNESFYSYFLVEGFFTRIDNAFIDRIVGENETGNTMVQRENVNRATISGINFETSIQPTEWIQIDGGYTIQRGRYKSPEAWSDDETVEATKEMLRSPRQYGFISVTAKPRSPFTASVSGTYTGSMYVPHLAGYIENDVLKKTPRFFDMTVKLAYSFKLNAYNKAEISGGVQNIFNRMQQDFDKGINRDADYIYGPSLPRTYFIGLKLSSF</sequence>
<dbReference type="PROSITE" id="PS52016">
    <property type="entry name" value="TONB_DEPENDENT_REC_3"/>
    <property type="match status" value="1"/>
</dbReference>
<keyword evidence="4 8" id="KW-0812">Transmembrane</keyword>
<keyword evidence="10" id="KW-0732">Signal</keyword>
<evidence type="ECO:0000256" key="3">
    <source>
        <dbReference type="ARBA" id="ARBA00022452"/>
    </source>
</evidence>
<protein>
    <submittedName>
        <fullName evidence="13">Outer membrane receptor for ferrienterochelin and colicins</fullName>
    </submittedName>
</protein>
<keyword evidence="14" id="KW-1185">Reference proteome</keyword>
<comment type="caution">
    <text evidence="13">The sequence shown here is derived from an EMBL/GenBank/DDBJ whole genome shotgun (WGS) entry which is preliminary data.</text>
</comment>
<evidence type="ECO:0000259" key="12">
    <source>
        <dbReference type="Pfam" id="PF07715"/>
    </source>
</evidence>
<organism evidence="13 14">
    <name type="scientific">Dysgonomonas alginatilytica</name>
    <dbReference type="NCBI Taxonomy" id="1605892"/>
    <lineage>
        <taxon>Bacteria</taxon>
        <taxon>Pseudomonadati</taxon>
        <taxon>Bacteroidota</taxon>
        <taxon>Bacteroidia</taxon>
        <taxon>Bacteroidales</taxon>
        <taxon>Dysgonomonadaceae</taxon>
        <taxon>Dysgonomonas</taxon>
    </lineage>
</organism>
<evidence type="ECO:0000256" key="7">
    <source>
        <dbReference type="ARBA" id="ARBA00023237"/>
    </source>
</evidence>
<name>A0A2V3PJD6_9BACT</name>
<accession>A0A2V3PJD6</accession>
<dbReference type="InterPro" id="IPR036942">
    <property type="entry name" value="Beta-barrel_TonB_sf"/>
</dbReference>
<evidence type="ECO:0000256" key="6">
    <source>
        <dbReference type="ARBA" id="ARBA00023136"/>
    </source>
</evidence>
<dbReference type="PANTHER" id="PTHR30069:SF57">
    <property type="entry name" value="TONB-DEPENDENT RECEPTOR"/>
    <property type="match status" value="1"/>
</dbReference>
<dbReference type="Pfam" id="PF13715">
    <property type="entry name" value="CarbopepD_reg_2"/>
    <property type="match status" value="1"/>
</dbReference>
<keyword evidence="2 8" id="KW-0813">Transport</keyword>
<keyword evidence="3 8" id="KW-1134">Transmembrane beta strand</keyword>
<dbReference type="InterPro" id="IPR008969">
    <property type="entry name" value="CarboxyPept-like_regulatory"/>
</dbReference>
<dbReference type="SUPFAM" id="SSF49464">
    <property type="entry name" value="Carboxypeptidase regulatory domain-like"/>
    <property type="match status" value="1"/>
</dbReference>
<dbReference type="Gene3D" id="2.40.170.20">
    <property type="entry name" value="TonB-dependent receptor, beta-barrel domain"/>
    <property type="match status" value="1"/>
</dbReference>
<dbReference type="SUPFAM" id="SSF56935">
    <property type="entry name" value="Porins"/>
    <property type="match status" value="1"/>
</dbReference>
<dbReference type="GO" id="GO:0044718">
    <property type="term" value="P:siderophore transmembrane transport"/>
    <property type="evidence" value="ECO:0007669"/>
    <property type="project" value="TreeGrafter"/>
</dbReference>
<feature type="domain" description="TonB-dependent receptor plug" evidence="12">
    <location>
        <begin position="128"/>
        <end position="231"/>
    </location>
</feature>
<dbReference type="Pfam" id="PF07715">
    <property type="entry name" value="Plug"/>
    <property type="match status" value="1"/>
</dbReference>
<keyword evidence="6 8" id="KW-0472">Membrane</keyword>
<dbReference type="InterPro" id="IPR039426">
    <property type="entry name" value="TonB-dep_rcpt-like"/>
</dbReference>
<feature type="signal peptide" evidence="10">
    <location>
        <begin position="1"/>
        <end position="21"/>
    </location>
</feature>
<evidence type="ECO:0000256" key="9">
    <source>
        <dbReference type="RuleBase" id="RU003357"/>
    </source>
</evidence>
<evidence type="ECO:0000256" key="8">
    <source>
        <dbReference type="PROSITE-ProRule" id="PRU01360"/>
    </source>
</evidence>
<reference evidence="13 14" key="1">
    <citation type="submission" date="2018-03" db="EMBL/GenBank/DDBJ databases">
        <title>Genomic Encyclopedia of Archaeal and Bacterial Type Strains, Phase II (KMG-II): from individual species to whole genera.</title>
        <authorList>
            <person name="Goeker M."/>
        </authorList>
    </citation>
    <scope>NUCLEOTIDE SEQUENCE [LARGE SCALE GENOMIC DNA]</scope>
    <source>
        <strain evidence="13 14">DSM 100214</strain>
    </source>
</reference>
<gene>
    <name evidence="13" type="ORF">CLV62_12929</name>
</gene>
<evidence type="ECO:0000256" key="5">
    <source>
        <dbReference type="ARBA" id="ARBA00023077"/>
    </source>
</evidence>
<dbReference type="Proteomes" id="UP000247973">
    <property type="component" value="Unassembled WGS sequence"/>
</dbReference>
<dbReference type="Gene3D" id="2.170.130.10">
    <property type="entry name" value="TonB-dependent receptor, plug domain"/>
    <property type="match status" value="1"/>
</dbReference>
<dbReference type="AlphaFoldDB" id="A0A2V3PJD6"/>
<comment type="subcellular location">
    <subcellularLocation>
        <location evidence="1 8">Cell outer membrane</location>
        <topology evidence="1 8">Multi-pass membrane protein</topology>
    </subcellularLocation>
</comment>
<evidence type="ECO:0000259" key="11">
    <source>
        <dbReference type="Pfam" id="PF00593"/>
    </source>
</evidence>
<keyword evidence="7 8" id="KW-0998">Cell outer membrane</keyword>
<keyword evidence="13" id="KW-0675">Receptor</keyword>
<dbReference type="Gene3D" id="2.60.40.1120">
    <property type="entry name" value="Carboxypeptidase-like, regulatory domain"/>
    <property type="match status" value="1"/>
</dbReference>
<dbReference type="GO" id="GO:0009279">
    <property type="term" value="C:cell outer membrane"/>
    <property type="evidence" value="ECO:0007669"/>
    <property type="project" value="UniProtKB-SubCell"/>
</dbReference>
<evidence type="ECO:0000313" key="14">
    <source>
        <dbReference type="Proteomes" id="UP000247973"/>
    </source>
</evidence>
<feature type="chain" id="PRO_5015972063" evidence="10">
    <location>
        <begin position="22"/>
        <end position="764"/>
    </location>
</feature>
<evidence type="ECO:0000313" key="13">
    <source>
        <dbReference type="EMBL" id="PXV60253.1"/>
    </source>
</evidence>
<dbReference type="Pfam" id="PF00593">
    <property type="entry name" value="TonB_dep_Rec_b-barrel"/>
    <property type="match status" value="1"/>
</dbReference>
<dbReference type="PANTHER" id="PTHR30069">
    <property type="entry name" value="TONB-DEPENDENT OUTER MEMBRANE RECEPTOR"/>
    <property type="match status" value="1"/>
</dbReference>
<dbReference type="OrthoDB" id="9760333at2"/>
<dbReference type="GO" id="GO:0015344">
    <property type="term" value="F:siderophore uptake transmembrane transporter activity"/>
    <property type="evidence" value="ECO:0007669"/>
    <property type="project" value="TreeGrafter"/>
</dbReference>
<dbReference type="InterPro" id="IPR012910">
    <property type="entry name" value="Plug_dom"/>
</dbReference>
<evidence type="ECO:0000256" key="4">
    <source>
        <dbReference type="ARBA" id="ARBA00022692"/>
    </source>
</evidence>
<dbReference type="EMBL" id="QICL01000029">
    <property type="protein sequence ID" value="PXV60253.1"/>
    <property type="molecule type" value="Genomic_DNA"/>
</dbReference>
<proteinExistence type="inferred from homology"/>
<keyword evidence="5 9" id="KW-0798">TonB box</keyword>